<name>A0ABM6K950_PANSE</name>
<evidence type="ECO:0000256" key="1">
    <source>
        <dbReference type="SAM" id="MobiDB-lite"/>
    </source>
</evidence>
<feature type="compositionally biased region" description="Basic and acidic residues" evidence="1">
    <location>
        <begin position="157"/>
        <end position="172"/>
    </location>
</feature>
<evidence type="ECO:0000313" key="3">
    <source>
        <dbReference type="Proteomes" id="UP000192380"/>
    </source>
</evidence>
<dbReference type="InterPro" id="IPR010982">
    <property type="entry name" value="Lambda_DNA-bd_dom_sf"/>
</dbReference>
<sequence>MKRVMRKERQRSFAVEAKEPVIDRISRLAMRYSSRSAAARAWGININTLNSYFKNDAEPPMPRDNLLTRIASCEGVSLEWLKYGEGESPVEKPKTRTGDLLSQMLDFLSPDERQQLAVTLGRKGIETVLYLLDENNIRLMQLDNVVKEKILGIQPRTPEEAARADDKARECGADNSKQTPADSLASEKRQAG</sequence>
<protein>
    <recommendedName>
        <fullName evidence="4">Regulatory protein</fullName>
    </recommendedName>
</protein>
<feature type="region of interest" description="Disordered" evidence="1">
    <location>
        <begin position="154"/>
        <end position="192"/>
    </location>
</feature>
<organism evidence="2 3">
    <name type="scientific">Pantoea stewartii subsp. stewartii DC283</name>
    <dbReference type="NCBI Taxonomy" id="660596"/>
    <lineage>
        <taxon>Bacteria</taxon>
        <taxon>Pseudomonadati</taxon>
        <taxon>Pseudomonadota</taxon>
        <taxon>Gammaproteobacteria</taxon>
        <taxon>Enterobacterales</taxon>
        <taxon>Erwiniaceae</taxon>
        <taxon>Pantoea</taxon>
    </lineage>
</organism>
<dbReference type="EMBL" id="CP017581">
    <property type="protein sequence ID" value="ARF51354.1"/>
    <property type="molecule type" value="Genomic_DNA"/>
</dbReference>
<accession>A0ABM6K950</accession>
<proteinExistence type="predicted"/>
<evidence type="ECO:0008006" key="4">
    <source>
        <dbReference type="Google" id="ProtNLM"/>
    </source>
</evidence>
<dbReference type="Gene3D" id="1.10.260.40">
    <property type="entry name" value="lambda repressor-like DNA-binding domains"/>
    <property type="match status" value="1"/>
</dbReference>
<keyword evidence="3" id="KW-1185">Reference proteome</keyword>
<dbReference type="Proteomes" id="UP000192380">
    <property type="component" value="Chromosome"/>
</dbReference>
<gene>
    <name evidence="2" type="ORF">DSJ_19895</name>
</gene>
<reference evidence="2 3" key="1">
    <citation type="submission" date="2016-10" db="EMBL/GenBank/DDBJ databases">
        <title>Complete Genome Assembly of Pantoea stewartii subsp. stewartii DC283, a Corn Pathogen.</title>
        <authorList>
            <person name="Duong D.A."/>
            <person name="Stevens A.M."/>
            <person name="Jensen R.V."/>
        </authorList>
    </citation>
    <scope>NUCLEOTIDE SEQUENCE [LARGE SCALE GENOMIC DNA]</scope>
    <source>
        <strain evidence="2 3">DC283</strain>
    </source>
</reference>
<evidence type="ECO:0000313" key="2">
    <source>
        <dbReference type="EMBL" id="ARF51354.1"/>
    </source>
</evidence>